<feature type="region of interest" description="Disordered" evidence="4">
    <location>
        <begin position="157"/>
        <end position="186"/>
    </location>
</feature>
<comment type="caution">
    <text evidence="5">The sequence shown here is derived from an EMBL/GenBank/DDBJ whole genome shotgun (WGS) entry which is preliminary data.</text>
</comment>
<keyword evidence="6" id="KW-1185">Reference proteome</keyword>
<feature type="compositionally biased region" description="Basic residues" evidence="4">
    <location>
        <begin position="1"/>
        <end position="13"/>
    </location>
</feature>
<reference evidence="5 6" key="1">
    <citation type="journal article" date="2024" name="Nat. Commun.">
        <title>Phylogenomics reveals the evolutionary origins of lichenization in chlorophyte algae.</title>
        <authorList>
            <person name="Puginier C."/>
            <person name="Libourel C."/>
            <person name="Otte J."/>
            <person name="Skaloud P."/>
            <person name="Haon M."/>
            <person name="Grisel S."/>
            <person name="Petersen M."/>
            <person name="Berrin J.G."/>
            <person name="Delaux P.M."/>
            <person name="Dal Grande F."/>
            <person name="Keller J."/>
        </authorList>
    </citation>
    <scope>NUCLEOTIDE SEQUENCE [LARGE SCALE GENOMIC DNA]</scope>
    <source>
        <strain evidence="5 6">SAG 2145</strain>
    </source>
</reference>
<feature type="compositionally biased region" description="Basic and acidic residues" evidence="4">
    <location>
        <begin position="14"/>
        <end position="28"/>
    </location>
</feature>
<proteinExistence type="inferred from homology"/>
<evidence type="ECO:0000256" key="2">
    <source>
        <dbReference type="ARBA" id="ARBA00011022"/>
    </source>
</evidence>
<sequence length="186" mass="19924">MAKTKHGGARRLRQRAEKRAKANAKGEPEAEPDTGGHPPPSHLQKKVTKRMRFFDKVAASKEKALAAKPSIHKRSKRRREAVPASLADYSALLGSLEGAAVQSDAAAVGRAAKRRQGLGRGGGKKRSKITVDETVRLQSVLQHPSFQADPLAAVSAHLESTLPAAPPPPEPSKKRKSKHSSAMQMG</sequence>
<accession>A0AAW1QW62</accession>
<feature type="region of interest" description="Disordered" evidence="4">
    <location>
        <begin position="62"/>
        <end position="81"/>
    </location>
</feature>
<feature type="compositionally biased region" description="Basic residues" evidence="4">
    <location>
        <begin position="70"/>
        <end position="79"/>
    </location>
</feature>
<evidence type="ECO:0008006" key="7">
    <source>
        <dbReference type="Google" id="ProtNLM"/>
    </source>
</evidence>
<evidence type="ECO:0000256" key="3">
    <source>
        <dbReference type="ARBA" id="ARBA00023242"/>
    </source>
</evidence>
<dbReference type="GO" id="GO:0000462">
    <property type="term" value="P:maturation of SSU-rRNA from tricistronic rRNA transcript (SSU-rRNA, 5.8S rRNA, LSU-rRNA)"/>
    <property type="evidence" value="ECO:0007669"/>
    <property type="project" value="InterPro"/>
</dbReference>
<comment type="similarity">
    <text evidence="2">Belongs to the SLX9 family.</text>
</comment>
<dbReference type="GO" id="GO:0030688">
    <property type="term" value="C:preribosome, small subunit precursor"/>
    <property type="evidence" value="ECO:0007669"/>
    <property type="project" value="InterPro"/>
</dbReference>
<gene>
    <name evidence="5" type="ORF">WJX74_000839</name>
</gene>
<comment type="subcellular location">
    <subcellularLocation>
        <location evidence="1">Nucleus</location>
        <location evidence="1">Nucleolus</location>
    </subcellularLocation>
</comment>
<protein>
    <recommendedName>
        <fullName evidence="7">Ribosome biogenesis protein SLX9</fullName>
    </recommendedName>
</protein>
<dbReference type="Pfam" id="PF15341">
    <property type="entry name" value="SLX9"/>
    <property type="match status" value="1"/>
</dbReference>
<name>A0AAW1QW62_9CHLO</name>
<keyword evidence="3" id="KW-0539">Nucleus</keyword>
<evidence type="ECO:0000313" key="6">
    <source>
        <dbReference type="Proteomes" id="UP001438707"/>
    </source>
</evidence>
<evidence type="ECO:0000256" key="1">
    <source>
        <dbReference type="ARBA" id="ARBA00004604"/>
    </source>
</evidence>
<dbReference type="GO" id="GO:0030686">
    <property type="term" value="C:90S preribosome"/>
    <property type="evidence" value="ECO:0007669"/>
    <property type="project" value="InterPro"/>
</dbReference>
<dbReference type="InterPro" id="IPR028160">
    <property type="entry name" value="Slx9-like"/>
</dbReference>
<dbReference type="AlphaFoldDB" id="A0AAW1QW62"/>
<dbReference type="PANTHER" id="PTHR31109:SF2">
    <property type="entry name" value="RIBOSOME BIOGENESIS PROTEIN SLX9 HOMOLOG"/>
    <property type="match status" value="1"/>
</dbReference>
<dbReference type="Proteomes" id="UP001438707">
    <property type="component" value="Unassembled WGS sequence"/>
</dbReference>
<feature type="region of interest" description="Disordered" evidence="4">
    <location>
        <begin position="1"/>
        <end position="49"/>
    </location>
</feature>
<dbReference type="GO" id="GO:0005730">
    <property type="term" value="C:nucleolus"/>
    <property type="evidence" value="ECO:0007669"/>
    <property type="project" value="UniProtKB-SubCell"/>
</dbReference>
<evidence type="ECO:0000313" key="5">
    <source>
        <dbReference type="EMBL" id="KAK9825717.1"/>
    </source>
</evidence>
<evidence type="ECO:0000256" key="4">
    <source>
        <dbReference type="SAM" id="MobiDB-lite"/>
    </source>
</evidence>
<dbReference type="EMBL" id="JALJOS010000023">
    <property type="protein sequence ID" value="KAK9825717.1"/>
    <property type="molecule type" value="Genomic_DNA"/>
</dbReference>
<dbReference type="PANTHER" id="PTHR31109">
    <property type="entry name" value="PROTEIN FAM207A"/>
    <property type="match status" value="1"/>
</dbReference>
<organism evidence="5 6">
    <name type="scientific">Apatococcus lobatus</name>
    <dbReference type="NCBI Taxonomy" id="904363"/>
    <lineage>
        <taxon>Eukaryota</taxon>
        <taxon>Viridiplantae</taxon>
        <taxon>Chlorophyta</taxon>
        <taxon>core chlorophytes</taxon>
        <taxon>Trebouxiophyceae</taxon>
        <taxon>Chlorellales</taxon>
        <taxon>Chlorellaceae</taxon>
        <taxon>Apatococcus</taxon>
    </lineage>
</organism>